<gene>
    <name evidence="1" type="ORF">CH54_3891</name>
</gene>
<reference evidence="1 2" key="1">
    <citation type="journal article" date="2015" name="Genome Announc.">
        <title>Thirty-Two Complete Genome Assemblies of Nine Yersinia Species, Including Y. pestis, Y. pseudotuberculosis, and Y. enterocolitica.</title>
        <authorList>
            <person name="Johnson S.L."/>
            <person name="Daligault H.E."/>
            <person name="Davenport K.W."/>
            <person name="Jaissle J."/>
            <person name="Frey K.G."/>
            <person name="Ladner J.T."/>
            <person name="Broomall S.M."/>
            <person name="Bishop-Lilly K.A."/>
            <person name="Bruce D.C."/>
            <person name="Coyne S.R."/>
            <person name="Gibbons H.S."/>
            <person name="Lo C.C."/>
            <person name="Munk A.C."/>
            <person name="Rosenzweig C.N."/>
            <person name="Koroleva G.I."/>
            <person name="Palacios G.F."/>
            <person name="Redden C.L."/>
            <person name="Xu Y."/>
            <person name="Minogue T.D."/>
            <person name="Chain P.S."/>
        </authorList>
    </citation>
    <scope>NUCLEOTIDE SEQUENCE [LARGE SCALE GENOMIC DNA]</scope>
    <source>
        <strain evidence="1 2">Y231</strain>
    </source>
</reference>
<proteinExistence type="predicted"/>
<dbReference type="EMBL" id="CP009997">
    <property type="protein sequence ID" value="AJJ37385.1"/>
    <property type="molecule type" value="Genomic_DNA"/>
</dbReference>
<evidence type="ECO:0000313" key="1">
    <source>
        <dbReference type="EMBL" id="AJJ37385.1"/>
    </source>
</evidence>
<protein>
    <submittedName>
        <fullName evidence="1">Uncharacterized protein</fullName>
    </submittedName>
</protein>
<name>A0ABM5SS21_9GAMM</name>
<sequence>MLLIKPYWLDSVDKKLVEPTAQVTFLLIFLPRTRTPMAPDLKYAG</sequence>
<evidence type="ECO:0000313" key="2">
    <source>
        <dbReference type="Proteomes" id="UP000031883"/>
    </source>
</evidence>
<accession>A0ABM5SS21</accession>
<organism evidence="1 2">
    <name type="scientific">Yersinia rochesterensis</name>
    <dbReference type="NCBI Taxonomy" id="1604335"/>
    <lineage>
        <taxon>Bacteria</taxon>
        <taxon>Pseudomonadati</taxon>
        <taxon>Pseudomonadota</taxon>
        <taxon>Gammaproteobacteria</taxon>
        <taxon>Enterobacterales</taxon>
        <taxon>Yersiniaceae</taxon>
        <taxon>Yersinia</taxon>
    </lineage>
</organism>
<keyword evidence="2" id="KW-1185">Reference proteome</keyword>
<dbReference type="Proteomes" id="UP000031883">
    <property type="component" value="Chromosome"/>
</dbReference>